<reference evidence="1" key="1">
    <citation type="journal article" date="2024" name="J. Gen. Virol.">
        <title>Novel phages of Pseudomonas syringae unveil numerous potential auxiliary metabolic genes.</title>
        <authorList>
            <person name="Feltin C."/>
            <person name="Garneau J.R."/>
            <person name="Morris C.E."/>
            <person name="Berard A."/>
            <person name="Torres-Barcelo C."/>
        </authorList>
    </citation>
    <scope>NUCLEOTIDE SEQUENCE</scope>
</reference>
<accession>A0AAU6W1N9</accession>
<protein>
    <recommendedName>
        <fullName evidence="2">Tail fiber protein</fullName>
    </recommendedName>
</protein>
<name>A0AAU6W1N9_9CAUD</name>
<gene>
    <name evidence="1" type="ORF">Nican01_00021</name>
</gene>
<proteinExistence type="predicted"/>
<dbReference type="EMBL" id="PP179318">
    <property type="protein sequence ID" value="XAI70034.1"/>
    <property type="molecule type" value="Genomic_DNA"/>
</dbReference>
<evidence type="ECO:0008006" key="2">
    <source>
        <dbReference type="Google" id="ProtNLM"/>
    </source>
</evidence>
<sequence>MAGEAECQFNTNCWIRGRMVGMTGDFSGTFSAQIVDVASAVNIRNGAVSTYTQLTQTPPNPDRKQSLKVMEFAVQQQPYDAFIDITLPISILYEMYEGEFNPRIRWSRNGVVIREDSLNDMQGAMQFFNSVRLLDFDVPANTLVTYKVELIDYYSVLLRYVNGQPQSETGLGGPGTGTFVGTYVPEGNNHQMVLKHNPYFMMWFKGKALIGIRKR</sequence>
<organism evidence="1">
    <name type="scientific">Pseudomonas phage Nican01</name>
    <dbReference type="NCBI Taxonomy" id="3138540"/>
    <lineage>
        <taxon>Viruses</taxon>
        <taxon>Duplodnaviria</taxon>
        <taxon>Heunggongvirae</taxon>
        <taxon>Uroviricota</taxon>
        <taxon>Caudoviricetes</taxon>
        <taxon>Nickievirus</taxon>
    </lineage>
</organism>
<evidence type="ECO:0000313" key="1">
    <source>
        <dbReference type="EMBL" id="XAI70034.1"/>
    </source>
</evidence>